<accession>A0ABR1UW07</accession>
<proteinExistence type="predicted"/>
<evidence type="ECO:0000256" key="1">
    <source>
        <dbReference type="SAM" id="MobiDB-lite"/>
    </source>
</evidence>
<feature type="region of interest" description="Disordered" evidence="1">
    <location>
        <begin position="79"/>
        <end position="118"/>
    </location>
</feature>
<reference evidence="2 3" key="1">
    <citation type="submission" date="2023-01" db="EMBL/GenBank/DDBJ databases">
        <title>Analysis of 21 Apiospora genomes using comparative genomics revels a genus with tremendous synthesis potential of carbohydrate active enzymes and secondary metabolites.</title>
        <authorList>
            <person name="Sorensen T."/>
        </authorList>
    </citation>
    <scope>NUCLEOTIDE SEQUENCE [LARGE SCALE GENOMIC DNA]</scope>
    <source>
        <strain evidence="2 3">CBS 135458</strain>
    </source>
</reference>
<dbReference type="RefSeq" id="XP_066715275.1">
    <property type="nucleotide sequence ID" value="XM_066859788.1"/>
</dbReference>
<gene>
    <name evidence="2" type="ORF">PG994_008379</name>
</gene>
<keyword evidence="3" id="KW-1185">Reference proteome</keyword>
<dbReference type="GeneID" id="92092851"/>
<protein>
    <submittedName>
        <fullName evidence="2">Uncharacterized protein</fullName>
    </submittedName>
</protein>
<organism evidence="2 3">
    <name type="scientific">Apiospora phragmitis</name>
    <dbReference type="NCBI Taxonomy" id="2905665"/>
    <lineage>
        <taxon>Eukaryota</taxon>
        <taxon>Fungi</taxon>
        <taxon>Dikarya</taxon>
        <taxon>Ascomycota</taxon>
        <taxon>Pezizomycotina</taxon>
        <taxon>Sordariomycetes</taxon>
        <taxon>Xylariomycetidae</taxon>
        <taxon>Amphisphaeriales</taxon>
        <taxon>Apiosporaceae</taxon>
        <taxon>Apiospora</taxon>
    </lineage>
</organism>
<feature type="compositionally biased region" description="Polar residues" evidence="1">
    <location>
        <begin position="89"/>
        <end position="100"/>
    </location>
</feature>
<evidence type="ECO:0000313" key="2">
    <source>
        <dbReference type="EMBL" id="KAK8062013.1"/>
    </source>
</evidence>
<comment type="caution">
    <text evidence="2">The sequence shown here is derived from an EMBL/GenBank/DDBJ whole genome shotgun (WGS) entry which is preliminary data.</text>
</comment>
<evidence type="ECO:0000313" key="3">
    <source>
        <dbReference type="Proteomes" id="UP001480595"/>
    </source>
</evidence>
<sequence length="134" mass="15080">MLRWWTPKIVGEGCKPGTAQRGTELFLIEREIRERLAEEPDFEDLEKMKAYVEAMDFLQKDGTKINVFFVDRCMKHWRPRPRAAPSIASGASRTTASEMGSVSPSTPPTSSSVADSSPASEIVSLPFHRIVRRK</sequence>
<name>A0ABR1UW07_9PEZI</name>
<dbReference type="EMBL" id="JAQQWL010000008">
    <property type="protein sequence ID" value="KAK8062013.1"/>
    <property type="molecule type" value="Genomic_DNA"/>
</dbReference>
<dbReference type="Proteomes" id="UP001480595">
    <property type="component" value="Unassembled WGS sequence"/>
</dbReference>
<feature type="compositionally biased region" description="Low complexity" evidence="1">
    <location>
        <begin position="101"/>
        <end position="118"/>
    </location>
</feature>